<accession>A0A383BQ60</accession>
<dbReference type="AlphaFoldDB" id="A0A383BQ60"/>
<evidence type="ECO:0000313" key="1">
    <source>
        <dbReference type="EMBL" id="SVE22267.1"/>
    </source>
</evidence>
<name>A0A383BQ60_9ZZZZ</name>
<dbReference type="EMBL" id="UINC01202457">
    <property type="protein sequence ID" value="SVE22267.1"/>
    <property type="molecule type" value="Genomic_DNA"/>
</dbReference>
<dbReference type="PROSITE" id="PS51257">
    <property type="entry name" value="PROKAR_LIPOPROTEIN"/>
    <property type="match status" value="1"/>
</dbReference>
<sequence>MKKIILLSIVFIVGCEKTIEPQDCAGVAGGDAVSRLMGDIDGDGYITGDCCEQASCQNNPEYEINPPCDGPVGDAYAIFWIPGNFGGLGCGDWIPEQGDDPPSADNCPVFYWIDIDGDDEITPFDAGCVAQLNAGLIGTDNYGGCCVPDTSDSPCAGKCVGEECCISD</sequence>
<organism evidence="1">
    <name type="scientific">marine metagenome</name>
    <dbReference type="NCBI Taxonomy" id="408172"/>
    <lineage>
        <taxon>unclassified sequences</taxon>
        <taxon>metagenomes</taxon>
        <taxon>ecological metagenomes</taxon>
    </lineage>
</organism>
<reference evidence="1" key="1">
    <citation type="submission" date="2018-05" db="EMBL/GenBank/DDBJ databases">
        <authorList>
            <person name="Lanie J.A."/>
            <person name="Ng W.-L."/>
            <person name="Kazmierczak K.M."/>
            <person name="Andrzejewski T.M."/>
            <person name="Davidsen T.M."/>
            <person name="Wayne K.J."/>
            <person name="Tettelin H."/>
            <person name="Glass J.I."/>
            <person name="Rusch D."/>
            <person name="Podicherti R."/>
            <person name="Tsui H.-C.T."/>
            <person name="Winkler M.E."/>
        </authorList>
    </citation>
    <scope>NUCLEOTIDE SEQUENCE</scope>
</reference>
<protein>
    <submittedName>
        <fullName evidence="1">Uncharacterized protein</fullName>
    </submittedName>
</protein>
<gene>
    <name evidence="1" type="ORF">METZ01_LOCUS475121</name>
</gene>
<proteinExistence type="predicted"/>